<accession>A0A430K8K0</accession>
<evidence type="ECO:0000259" key="7">
    <source>
        <dbReference type="Pfam" id="PF04542"/>
    </source>
</evidence>
<feature type="domain" description="RNA polymerase sigma factor 70 region 4 type 2" evidence="8">
    <location>
        <begin position="123"/>
        <end position="166"/>
    </location>
</feature>
<reference evidence="9 10" key="1">
    <citation type="submission" date="2018-11" db="EMBL/GenBank/DDBJ databases">
        <title>Arenibacter aquaticus sp.nov., a marine bacterium isolated from surface seawater in the South China Sea.</title>
        <authorList>
            <person name="Guo J."/>
            <person name="Sun J."/>
        </authorList>
    </citation>
    <scope>NUCLEOTIDE SEQUENCE [LARGE SCALE GENOMIC DNA]</scope>
    <source>
        <strain evidence="9 10">GUO666</strain>
    </source>
</reference>
<dbReference type="GO" id="GO:0016987">
    <property type="term" value="F:sigma factor activity"/>
    <property type="evidence" value="ECO:0007669"/>
    <property type="project" value="UniProtKB-KW"/>
</dbReference>
<dbReference type="PROSITE" id="PS01063">
    <property type="entry name" value="SIGMA70_ECF"/>
    <property type="match status" value="1"/>
</dbReference>
<protein>
    <recommendedName>
        <fullName evidence="6">RNA polymerase sigma factor</fullName>
    </recommendedName>
</protein>
<dbReference type="InterPro" id="IPR013324">
    <property type="entry name" value="RNA_pol_sigma_r3/r4-like"/>
</dbReference>
<dbReference type="SUPFAM" id="SSF88659">
    <property type="entry name" value="Sigma3 and sigma4 domains of RNA polymerase sigma factors"/>
    <property type="match status" value="1"/>
</dbReference>
<dbReference type="InterPro" id="IPR014284">
    <property type="entry name" value="RNA_pol_sigma-70_dom"/>
</dbReference>
<gene>
    <name evidence="9" type="ORF">EHW67_02225</name>
</gene>
<keyword evidence="4 6" id="KW-0238">DNA-binding</keyword>
<proteinExistence type="inferred from homology"/>
<keyword evidence="2 6" id="KW-0805">Transcription regulation</keyword>
<dbReference type="InterPro" id="IPR014327">
    <property type="entry name" value="RNA_pol_sigma70_bacteroid"/>
</dbReference>
<evidence type="ECO:0000256" key="5">
    <source>
        <dbReference type="ARBA" id="ARBA00023163"/>
    </source>
</evidence>
<dbReference type="NCBIfam" id="TIGR02985">
    <property type="entry name" value="Sig70_bacteroi1"/>
    <property type="match status" value="1"/>
</dbReference>
<dbReference type="Proteomes" id="UP000267585">
    <property type="component" value="Unassembled WGS sequence"/>
</dbReference>
<dbReference type="NCBIfam" id="TIGR02937">
    <property type="entry name" value="sigma70-ECF"/>
    <property type="match status" value="1"/>
</dbReference>
<dbReference type="InterPro" id="IPR000792">
    <property type="entry name" value="Tscrpt_reg_LuxR_C"/>
</dbReference>
<dbReference type="InterPro" id="IPR013325">
    <property type="entry name" value="RNA_pol_sigma_r2"/>
</dbReference>
<keyword evidence="10" id="KW-1185">Reference proteome</keyword>
<dbReference type="OrthoDB" id="759001at2"/>
<feature type="domain" description="RNA polymerase sigma-70 region 2" evidence="7">
    <location>
        <begin position="25"/>
        <end position="88"/>
    </location>
</feature>
<dbReference type="Pfam" id="PF04542">
    <property type="entry name" value="Sigma70_r2"/>
    <property type="match status" value="1"/>
</dbReference>
<dbReference type="SUPFAM" id="SSF88946">
    <property type="entry name" value="Sigma2 domain of RNA polymerase sigma factors"/>
    <property type="match status" value="1"/>
</dbReference>
<dbReference type="Gene3D" id="1.10.10.10">
    <property type="entry name" value="Winged helix-like DNA-binding domain superfamily/Winged helix DNA-binding domain"/>
    <property type="match status" value="1"/>
</dbReference>
<dbReference type="Gene3D" id="1.10.1740.10">
    <property type="match status" value="1"/>
</dbReference>
<dbReference type="InterPro" id="IPR013249">
    <property type="entry name" value="RNA_pol_sigma70_r4_t2"/>
</dbReference>
<dbReference type="PANTHER" id="PTHR43133">
    <property type="entry name" value="RNA POLYMERASE ECF-TYPE SIGMA FACTO"/>
    <property type="match status" value="1"/>
</dbReference>
<name>A0A430K8K0_9FLAO</name>
<dbReference type="GO" id="GO:0003677">
    <property type="term" value="F:DNA binding"/>
    <property type="evidence" value="ECO:0007669"/>
    <property type="project" value="UniProtKB-KW"/>
</dbReference>
<dbReference type="InterPro" id="IPR007627">
    <property type="entry name" value="RNA_pol_sigma70_r2"/>
</dbReference>
<sequence>MSGQSLAFLLASLKKGNRAAFEAIFDLYEKRLYYFVFSITKSEYATEEILQEVFIKIWTKKETIDLDRSFESFIFTIAKNLTYNYLRNIANQQSLKEEYWKNITSLNEETKDSIILAEYEDIVNDILQQIPTQKRSIYILSKQQGKSNKEIADLLGITQKTVKNHLWKTLQIIRTQLEPHITDSVYASLLGLFLFY</sequence>
<evidence type="ECO:0000256" key="4">
    <source>
        <dbReference type="ARBA" id="ARBA00023125"/>
    </source>
</evidence>
<dbReference type="Pfam" id="PF08281">
    <property type="entry name" value="Sigma70_r4_2"/>
    <property type="match status" value="1"/>
</dbReference>
<organism evidence="9 10">
    <name type="scientific">Arenibacter aquaticus</name>
    <dbReference type="NCBI Taxonomy" id="2489054"/>
    <lineage>
        <taxon>Bacteria</taxon>
        <taxon>Pseudomonadati</taxon>
        <taxon>Bacteroidota</taxon>
        <taxon>Flavobacteriia</taxon>
        <taxon>Flavobacteriales</taxon>
        <taxon>Flavobacteriaceae</taxon>
        <taxon>Arenibacter</taxon>
    </lineage>
</organism>
<dbReference type="InterPro" id="IPR036388">
    <property type="entry name" value="WH-like_DNA-bd_sf"/>
</dbReference>
<evidence type="ECO:0000313" key="10">
    <source>
        <dbReference type="Proteomes" id="UP000267585"/>
    </source>
</evidence>
<evidence type="ECO:0000256" key="2">
    <source>
        <dbReference type="ARBA" id="ARBA00023015"/>
    </source>
</evidence>
<evidence type="ECO:0000259" key="8">
    <source>
        <dbReference type="Pfam" id="PF08281"/>
    </source>
</evidence>
<dbReference type="RefSeq" id="WP_126160709.1">
    <property type="nucleotide sequence ID" value="NZ_RQPJ01000001.1"/>
</dbReference>
<evidence type="ECO:0000256" key="3">
    <source>
        <dbReference type="ARBA" id="ARBA00023082"/>
    </source>
</evidence>
<dbReference type="EMBL" id="RQPJ01000001">
    <property type="protein sequence ID" value="RTE55406.1"/>
    <property type="molecule type" value="Genomic_DNA"/>
</dbReference>
<comment type="caution">
    <text evidence="9">The sequence shown here is derived from an EMBL/GenBank/DDBJ whole genome shotgun (WGS) entry which is preliminary data.</text>
</comment>
<comment type="similarity">
    <text evidence="1 6">Belongs to the sigma-70 factor family. ECF subfamily.</text>
</comment>
<dbReference type="InterPro" id="IPR039425">
    <property type="entry name" value="RNA_pol_sigma-70-like"/>
</dbReference>
<dbReference type="GO" id="GO:0006352">
    <property type="term" value="P:DNA-templated transcription initiation"/>
    <property type="evidence" value="ECO:0007669"/>
    <property type="project" value="InterPro"/>
</dbReference>
<keyword evidence="3 6" id="KW-0731">Sigma factor</keyword>
<evidence type="ECO:0000256" key="1">
    <source>
        <dbReference type="ARBA" id="ARBA00010641"/>
    </source>
</evidence>
<dbReference type="AlphaFoldDB" id="A0A430K8K0"/>
<dbReference type="PRINTS" id="PR00038">
    <property type="entry name" value="HTHLUXR"/>
</dbReference>
<dbReference type="PANTHER" id="PTHR43133:SF46">
    <property type="entry name" value="RNA POLYMERASE SIGMA-70 FACTOR ECF SUBFAMILY"/>
    <property type="match status" value="1"/>
</dbReference>
<dbReference type="InterPro" id="IPR000838">
    <property type="entry name" value="RNA_pol_sigma70_ECF_CS"/>
</dbReference>
<evidence type="ECO:0000256" key="6">
    <source>
        <dbReference type="RuleBase" id="RU000716"/>
    </source>
</evidence>
<evidence type="ECO:0000313" key="9">
    <source>
        <dbReference type="EMBL" id="RTE55406.1"/>
    </source>
</evidence>
<keyword evidence="5 6" id="KW-0804">Transcription</keyword>